<keyword evidence="2" id="KW-1185">Reference proteome</keyword>
<organism evidence="1 2">
    <name type="scientific">Pyropia yezoensis</name>
    <name type="common">Susabi-nori</name>
    <name type="synonym">Porphyra yezoensis</name>
    <dbReference type="NCBI Taxonomy" id="2788"/>
    <lineage>
        <taxon>Eukaryota</taxon>
        <taxon>Rhodophyta</taxon>
        <taxon>Bangiophyceae</taxon>
        <taxon>Bangiales</taxon>
        <taxon>Bangiaceae</taxon>
        <taxon>Pyropia</taxon>
    </lineage>
</organism>
<accession>A0ACC3BUK4</accession>
<dbReference type="Proteomes" id="UP000798662">
    <property type="component" value="Chromosome 1"/>
</dbReference>
<reference evidence="1" key="1">
    <citation type="submission" date="2019-11" db="EMBL/GenBank/DDBJ databases">
        <title>Nori genome reveals adaptations in red seaweeds to the harsh intertidal environment.</title>
        <authorList>
            <person name="Wang D."/>
            <person name="Mao Y."/>
        </authorList>
    </citation>
    <scope>NUCLEOTIDE SEQUENCE</scope>
    <source>
        <tissue evidence="1">Gametophyte</tissue>
    </source>
</reference>
<comment type="caution">
    <text evidence="1">The sequence shown here is derived from an EMBL/GenBank/DDBJ whole genome shotgun (WGS) entry which is preliminary data.</text>
</comment>
<evidence type="ECO:0000313" key="1">
    <source>
        <dbReference type="EMBL" id="KAK1861562.1"/>
    </source>
</evidence>
<proteinExistence type="predicted"/>
<protein>
    <submittedName>
        <fullName evidence="1">Uncharacterized protein</fullName>
    </submittedName>
</protein>
<evidence type="ECO:0000313" key="2">
    <source>
        <dbReference type="Proteomes" id="UP000798662"/>
    </source>
</evidence>
<dbReference type="EMBL" id="CM020618">
    <property type="protein sequence ID" value="KAK1861562.1"/>
    <property type="molecule type" value="Genomic_DNA"/>
</dbReference>
<sequence length="1172" mass="121013">MSRLQGVSAPPAGDAASSAGWSAAEARLQQAAKDEEAAGPLDGAGEDLVAAITGAAQAISVYCGGRAAASEAEVELAARAKTAAGLIGVAAAGLPCREPATDAPPARKGRTQKCSGCGQPGHKVTSCKAPAGAGPAAAAAAAAAVPAEAAAAASKCRDCLGGGHSSGDAACPVQRHCGGVSAAYDRGVDPDCKDPLQSTRRQTRACTVPVGVLARAVFGDDKDDADTRAAVETALQAEREDLSGAATKLRFLMLRVLDVALRRLVSTVADAAADDADWTGAVPANWAPVWLWLAYACGCEGVSGSPLQASTVCAGCGKGRANTRMARARSVVTTSHPLLAEALSHALTQVMAVTAAACDRYLPASNNTARWEPIAIIVAIHAGRCVDAACRKLGAKAAKDALATSPAATAAPAGGAAWDTERRLARWAAARFRAGTADKATPGRRGLDGVPQHLVQALAQRVAVMRAAMPPSVAGLFPTTPVKKRRWWAYVPYLLHVLNVGVESPYALVPGARAVLHGHGGLVPDKMLALLRAVSVATGVGVRGHPSLRTWPELRTGGAAVLAAMAGVGGRANRAASQLSTDGVAVTFFLSRPDTAEEAEARAVAWAKKLDGGGRARDRSGKGFASRVGVLTQLERAGLPLERVRWLQMGGGDPGRSAVLSAAPGERVATADLPARPAVDAMRAAWSRHMGLDALNRAAVALLRGAGVQDGVAAAATTPEGHPPRGSRKRAAAGAPAAGAGTGGGRSKRQARRSSPEGRDDDAAAVAPAATGVTTPPEAKTYQTASPGGGHGRVRRGPQASIRRARRTQLATSVRRVLRRTRLSRWTVPRHKAEKVARWLVDPTAAAGDSASGTTSDAPPQDRVDALPRRRGCRRLAPVPGLRYSLSAAHFREASGGNFLARAWKQWRARSGTEAGPVAAAVAGQVAAAGEGGGVAGHLPPIDLAAAHDTMRPGDDGKLLQATLEWAARRDTAAYGQRFGAQATRHLRVARVRKAIQRGRFAASVARDLTGGLLRQVRGGGAVVVAMGTARVRGGDAWLRRHLRRLCWFVDQDEFNTSQACSECHDKMVLMYSTGNSPPQDSKRAARAAGRPSAVDTACADGGWVASGAAKAAPPLCYPRDAPRARPRRLPGGRPSHCPCCCCGAARGRAGRLCRREPRRLRRPEAAERVGG</sequence>
<name>A0ACC3BUK4_PYRYE</name>
<gene>
    <name evidence="1" type="ORF">I4F81_004146</name>
</gene>